<organism evidence="2 3">
    <name type="scientific">Ambrosia artemisiifolia</name>
    <name type="common">Common ragweed</name>
    <dbReference type="NCBI Taxonomy" id="4212"/>
    <lineage>
        <taxon>Eukaryota</taxon>
        <taxon>Viridiplantae</taxon>
        <taxon>Streptophyta</taxon>
        <taxon>Embryophyta</taxon>
        <taxon>Tracheophyta</taxon>
        <taxon>Spermatophyta</taxon>
        <taxon>Magnoliopsida</taxon>
        <taxon>eudicotyledons</taxon>
        <taxon>Gunneridae</taxon>
        <taxon>Pentapetalae</taxon>
        <taxon>asterids</taxon>
        <taxon>campanulids</taxon>
        <taxon>Asterales</taxon>
        <taxon>Asteraceae</taxon>
        <taxon>Asteroideae</taxon>
        <taxon>Heliantheae alliance</taxon>
        <taxon>Heliantheae</taxon>
        <taxon>Ambrosia</taxon>
    </lineage>
</organism>
<comment type="caution">
    <text evidence="2">The sequence shown here is derived from an EMBL/GenBank/DDBJ whole genome shotgun (WGS) entry which is preliminary data.</text>
</comment>
<keyword evidence="3" id="KW-1185">Reference proteome</keyword>
<sequence>MRRLMVVIRLRNYWMRWGDRSNDRRSGDGSDRRGRRQGVTLGKQKFPYMKLCKRIDQDQELWENGCARVVSASCSIGEAVEHVIRIHNIMEKTRTKKAAKGAKRDEKVLDVSKEQEGLHKKVTNLMKKQ</sequence>
<dbReference type="AlphaFoldDB" id="A0AAD5CM94"/>
<dbReference type="Proteomes" id="UP001206925">
    <property type="component" value="Unassembled WGS sequence"/>
</dbReference>
<proteinExistence type="predicted"/>
<name>A0AAD5CM94_AMBAR</name>
<reference evidence="2" key="1">
    <citation type="submission" date="2022-06" db="EMBL/GenBank/DDBJ databases">
        <title>Uncovering the hologenomic basis of an extraordinary plant invasion.</title>
        <authorList>
            <person name="Bieker V.C."/>
            <person name="Martin M.D."/>
            <person name="Gilbert T."/>
            <person name="Hodgins K."/>
            <person name="Battlay P."/>
            <person name="Petersen B."/>
            <person name="Wilson J."/>
        </authorList>
    </citation>
    <scope>NUCLEOTIDE SEQUENCE</scope>
    <source>
        <strain evidence="2">AA19_3_7</strain>
        <tissue evidence="2">Leaf</tissue>
    </source>
</reference>
<evidence type="ECO:0000313" key="2">
    <source>
        <dbReference type="EMBL" id="KAI7744541.1"/>
    </source>
</evidence>
<evidence type="ECO:0000256" key="1">
    <source>
        <dbReference type="SAM" id="MobiDB-lite"/>
    </source>
</evidence>
<evidence type="ECO:0000313" key="3">
    <source>
        <dbReference type="Proteomes" id="UP001206925"/>
    </source>
</evidence>
<protein>
    <submittedName>
        <fullName evidence="2">Uncharacterized protein</fullName>
    </submittedName>
</protein>
<accession>A0AAD5CM94</accession>
<dbReference type="EMBL" id="JAMZMK010007506">
    <property type="protein sequence ID" value="KAI7744541.1"/>
    <property type="molecule type" value="Genomic_DNA"/>
</dbReference>
<feature type="region of interest" description="Disordered" evidence="1">
    <location>
        <begin position="21"/>
        <end position="40"/>
    </location>
</feature>
<gene>
    <name evidence="2" type="ORF">M8C21_007946</name>
</gene>
<feature type="compositionally biased region" description="Basic and acidic residues" evidence="1">
    <location>
        <begin position="21"/>
        <end position="32"/>
    </location>
</feature>